<dbReference type="InterPro" id="IPR033124">
    <property type="entry name" value="Ser_caboxypep_his_AS"/>
</dbReference>
<evidence type="ECO:0000256" key="6">
    <source>
        <dbReference type="ARBA" id="ARBA00022729"/>
    </source>
</evidence>
<keyword evidence="9" id="KW-0325">Glycoprotein</keyword>
<evidence type="ECO:0000256" key="1">
    <source>
        <dbReference type="ARBA" id="ARBA00004613"/>
    </source>
</evidence>
<keyword evidence="6" id="KW-0732">Signal</keyword>
<dbReference type="GO" id="GO:0006508">
    <property type="term" value="P:proteolysis"/>
    <property type="evidence" value="ECO:0007669"/>
    <property type="project" value="UniProtKB-KW"/>
</dbReference>
<dbReference type="FunFam" id="3.40.50.11320:FF:000001">
    <property type="entry name" value="Carboxypeptidase"/>
    <property type="match status" value="1"/>
</dbReference>
<dbReference type="Proteomes" id="UP000230069">
    <property type="component" value="Unassembled WGS sequence"/>
</dbReference>
<evidence type="ECO:0000313" key="12">
    <source>
        <dbReference type="Proteomes" id="UP000230069"/>
    </source>
</evidence>
<keyword evidence="8" id="KW-1015">Disulfide bond</keyword>
<dbReference type="AlphaFoldDB" id="A0A2G5EHT7"/>
<gene>
    <name evidence="11" type="ORF">AQUCO_00800227v1</name>
</gene>
<dbReference type="PROSITE" id="PS00560">
    <property type="entry name" value="CARBOXYPEPT_SER_HIS"/>
    <property type="match status" value="1"/>
</dbReference>
<dbReference type="InParanoid" id="A0A2G5EHT7"/>
<dbReference type="SUPFAM" id="SSF53474">
    <property type="entry name" value="alpha/beta-Hydrolases"/>
    <property type="match status" value="1"/>
</dbReference>
<dbReference type="OrthoDB" id="443318at2759"/>
<dbReference type="GO" id="GO:0005773">
    <property type="term" value="C:vacuole"/>
    <property type="evidence" value="ECO:0007669"/>
    <property type="project" value="TreeGrafter"/>
</dbReference>
<evidence type="ECO:0000256" key="4">
    <source>
        <dbReference type="ARBA" id="ARBA00022645"/>
    </source>
</evidence>
<dbReference type="InterPro" id="IPR001563">
    <property type="entry name" value="Peptidase_S10"/>
</dbReference>
<protein>
    <recommendedName>
        <fullName evidence="10">Carboxypeptidase</fullName>
        <ecNumber evidence="10">3.4.16.-</ecNumber>
    </recommendedName>
</protein>
<evidence type="ECO:0000256" key="7">
    <source>
        <dbReference type="ARBA" id="ARBA00022801"/>
    </source>
</evidence>
<sequence length="455" mass="51315">MERAKRVSISETTIIGIMTSYGLKTVDKIESLPGQPIVKFNQYSGYVTVDGQAGRALFYYFVESSDKPSTKPLVLWLNGGPGCSSVGAGAMSELGPFRVQKDGKTLKRNQYSWIKKANILFLDSPAGVGFSYSNTTSDYEKNGDSRTATDSYTFLVNWLERFPEYKNRDFFIAGESYAGHYVPQLAYVILEKNKMKSLQSRFINLRGIAVGNGLIDEPFNDMGIRDFFYTHTIISEKLKENYTFCEPPTWQEEACKHLRDQVDLLMNNINVYDIYAPQCNATTDSPPNTKHDPCIDDYIEAYMNTPAVQKALHANVTALPYRWEECSKKVINFWIDRELSILPTIRELMASGVRVWLYSGDTDGGVPVTGTEYAIKEIGAPVKTDWHAWYNAPKEVGGFVVEYENLTFVTVRGAGHFVPSYQPNRAFTIFSSFLEGKLPPQANIPQPQTNNNKHI</sequence>
<dbReference type="FunFam" id="3.40.50.12670:FF:000002">
    <property type="entry name" value="Carboxypeptidase"/>
    <property type="match status" value="1"/>
</dbReference>
<dbReference type="PRINTS" id="PR00724">
    <property type="entry name" value="CRBOXYPTASEC"/>
</dbReference>
<dbReference type="EMBL" id="KZ305025">
    <property type="protein sequence ID" value="PIA55335.1"/>
    <property type="molecule type" value="Genomic_DNA"/>
</dbReference>
<dbReference type="EC" id="3.4.16.-" evidence="10"/>
<evidence type="ECO:0000256" key="10">
    <source>
        <dbReference type="RuleBase" id="RU361156"/>
    </source>
</evidence>
<dbReference type="FunFam" id="3.40.50.1820:FF:000030">
    <property type="entry name" value="Carboxypeptidase"/>
    <property type="match status" value="1"/>
</dbReference>
<dbReference type="Gene3D" id="6.10.250.940">
    <property type="match status" value="1"/>
</dbReference>
<evidence type="ECO:0000256" key="3">
    <source>
        <dbReference type="ARBA" id="ARBA00022525"/>
    </source>
</evidence>
<keyword evidence="5 10" id="KW-0645">Protease</keyword>
<keyword evidence="12" id="KW-1185">Reference proteome</keyword>
<dbReference type="Gene3D" id="3.40.50.11320">
    <property type="match status" value="1"/>
</dbReference>
<dbReference type="PROSITE" id="PS00131">
    <property type="entry name" value="CARBOXYPEPT_SER_SER"/>
    <property type="match status" value="1"/>
</dbReference>
<reference evidence="11 12" key="1">
    <citation type="submission" date="2017-09" db="EMBL/GenBank/DDBJ databases">
        <title>WGS assembly of Aquilegia coerulea Goldsmith.</title>
        <authorList>
            <person name="Hodges S."/>
            <person name="Kramer E."/>
            <person name="Nordborg M."/>
            <person name="Tomkins J."/>
            <person name="Borevitz J."/>
            <person name="Derieg N."/>
            <person name="Yan J."/>
            <person name="Mihaltcheva S."/>
            <person name="Hayes R.D."/>
            <person name="Rokhsar D."/>
        </authorList>
    </citation>
    <scope>NUCLEOTIDE SEQUENCE [LARGE SCALE GENOMIC DNA]</scope>
    <source>
        <strain evidence="12">cv. Goldsmith</strain>
    </source>
</reference>
<keyword evidence="7 10" id="KW-0378">Hydrolase</keyword>
<evidence type="ECO:0000256" key="9">
    <source>
        <dbReference type="ARBA" id="ARBA00023180"/>
    </source>
</evidence>
<dbReference type="GO" id="GO:0005576">
    <property type="term" value="C:extracellular region"/>
    <property type="evidence" value="ECO:0007669"/>
    <property type="project" value="UniProtKB-SubCell"/>
</dbReference>
<keyword evidence="4 10" id="KW-0121">Carboxypeptidase</keyword>
<dbReference type="Pfam" id="PF00450">
    <property type="entry name" value="Peptidase_S10"/>
    <property type="match status" value="1"/>
</dbReference>
<dbReference type="InterPro" id="IPR029058">
    <property type="entry name" value="AB_hydrolase_fold"/>
</dbReference>
<evidence type="ECO:0000256" key="2">
    <source>
        <dbReference type="ARBA" id="ARBA00009431"/>
    </source>
</evidence>
<evidence type="ECO:0000313" key="11">
    <source>
        <dbReference type="EMBL" id="PIA55335.1"/>
    </source>
</evidence>
<dbReference type="PANTHER" id="PTHR11802">
    <property type="entry name" value="SERINE PROTEASE FAMILY S10 SERINE CARBOXYPEPTIDASE"/>
    <property type="match status" value="1"/>
</dbReference>
<organism evidence="11 12">
    <name type="scientific">Aquilegia coerulea</name>
    <name type="common">Rocky mountain columbine</name>
    <dbReference type="NCBI Taxonomy" id="218851"/>
    <lineage>
        <taxon>Eukaryota</taxon>
        <taxon>Viridiplantae</taxon>
        <taxon>Streptophyta</taxon>
        <taxon>Embryophyta</taxon>
        <taxon>Tracheophyta</taxon>
        <taxon>Spermatophyta</taxon>
        <taxon>Magnoliopsida</taxon>
        <taxon>Ranunculales</taxon>
        <taxon>Ranunculaceae</taxon>
        <taxon>Thalictroideae</taxon>
        <taxon>Aquilegia</taxon>
    </lineage>
</organism>
<evidence type="ECO:0000256" key="8">
    <source>
        <dbReference type="ARBA" id="ARBA00023157"/>
    </source>
</evidence>
<comment type="similarity">
    <text evidence="2 10">Belongs to the peptidase S10 family.</text>
</comment>
<name>A0A2G5EHT7_AQUCA</name>
<dbReference type="GO" id="GO:0004185">
    <property type="term" value="F:serine-type carboxypeptidase activity"/>
    <property type="evidence" value="ECO:0007669"/>
    <property type="project" value="UniProtKB-UniRule"/>
</dbReference>
<keyword evidence="3" id="KW-0964">Secreted</keyword>
<dbReference type="InterPro" id="IPR018202">
    <property type="entry name" value="Ser_caboxypep_ser_AS"/>
</dbReference>
<comment type="subcellular location">
    <subcellularLocation>
        <location evidence="1">Secreted</location>
    </subcellularLocation>
</comment>
<accession>A0A2G5EHT7</accession>
<proteinExistence type="inferred from homology"/>
<evidence type="ECO:0000256" key="5">
    <source>
        <dbReference type="ARBA" id="ARBA00022670"/>
    </source>
</evidence>
<dbReference type="Gene3D" id="3.40.50.1820">
    <property type="entry name" value="alpha/beta hydrolase"/>
    <property type="match status" value="1"/>
</dbReference>
<dbReference type="PANTHER" id="PTHR11802:SF460">
    <property type="entry name" value="CARBOXYPEPTIDASE"/>
    <property type="match status" value="1"/>
</dbReference>